<evidence type="ECO:0000313" key="4">
    <source>
        <dbReference type="EMBL" id="AKV03475.1"/>
    </source>
</evidence>
<gene>
    <name evidence="4" type="ORF">AKJ09_10138</name>
</gene>
<evidence type="ECO:0008006" key="6">
    <source>
        <dbReference type="Google" id="ProtNLM"/>
    </source>
</evidence>
<evidence type="ECO:0000256" key="3">
    <source>
        <dbReference type="SAM" id="SignalP"/>
    </source>
</evidence>
<keyword evidence="2" id="KW-0812">Transmembrane</keyword>
<feature type="region of interest" description="Disordered" evidence="1">
    <location>
        <begin position="225"/>
        <end position="245"/>
    </location>
</feature>
<keyword evidence="3" id="KW-0732">Signal</keyword>
<reference evidence="4 5" key="1">
    <citation type="submission" date="2015-08" db="EMBL/GenBank/DDBJ databases">
        <authorList>
            <person name="Babu N.S."/>
            <person name="Beckwith C.J."/>
            <person name="Beseler K.G."/>
            <person name="Brison A."/>
            <person name="Carone J.V."/>
            <person name="Caskin T.P."/>
            <person name="Diamond M."/>
            <person name="Durham M.E."/>
            <person name="Foxe J.M."/>
            <person name="Go M."/>
            <person name="Henderson B.A."/>
            <person name="Jones I.B."/>
            <person name="McGettigan J.A."/>
            <person name="Micheletti S.J."/>
            <person name="Nasrallah M.E."/>
            <person name="Ortiz D."/>
            <person name="Piller C.R."/>
            <person name="Privatt S.R."/>
            <person name="Schneider S.L."/>
            <person name="Sharp S."/>
            <person name="Smith T.C."/>
            <person name="Stanton J.D."/>
            <person name="Ullery H.E."/>
            <person name="Wilson R.J."/>
            <person name="Serrano M.G."/>
            <person name="Buck G."/>
            <person name="Lee V."/>
            <person name="Wang Y."/>
            <person name="Carvalho R."/>
            <person name="Voegtly L."/>
            <person name="Shi R."/>
            <person name="Duckworth R."/>
            <person name="Johnson A."/>
            <person name="Loviza R."/>
            <person name="Walstead R."/>
            <person name="Shah Z."/>
            <person name="Kiflezghi M."/>
            <person name="Wade K."/>
            <person name="Ball S.L."/>
            <person name="Bradley K.W."/>
            <person name="Asai D.J."/>
            <person name="Bowman C.A."/>
            <person name="Russell D.A."/>
            <person name="Pope W.H."/>
            <person name="Jacobs-Sera D."/>
            <person name="Hendrix R.W."/>
            <person name="Hatfull G.F."/>
        </authorList>
    </citation>
    <scope>NUCLEOTIDE SEQUENCE [LARGE SCALE GENOMIC DNA]</scope>
    <source>
        <strain evidence="4 5">DSM 27648</strain>
    </source>
</reference>
<sequence>MLSALACLALIAVEPTASAAPPKPASSAAVPPADVETAEQLYAKLDYEQANAVADRVIKKAGLTHDQLVRAYRILAVTDAILDKEEQARDAFLQLLTFDPEYRVDTNLGPKVNTPFMEARGSFRSLASKPGVDVSATVATSGGTLKITTHNPTRIAKKLVVGYRWTSSGDYTVSQLAVGDAAVVEVGPAPKGRSRLDFYAQALDEHDNAVFEAGNPLVPKSAFAEAGTEASAGSHGETKKSEQGGSFLSSPLFWGITGAAVLVGGGTALFLALRPQDPPTSASLSPVLMCGGARCN</sequence>
<organism evidence="4 5">
    <name type="scientific">Labilithrix luteola</name>
    <dbReference type="NCBI Taxonomy" id="1391654"/>
    <lineage>
        <taxon>Bacteria</taxon>
        <taxon>Pseudomonadati</taxon>
        <taxon>Myxococcota</taxon>
        <taxon>Polyangia</taxon>
        <taxon>Polyangiales</taxon>
        <taxon>Labilitrichaceae</taxon>
        <taxon>Labilithrix</taxon>
    </lineage>
</organism>
<name>A0A0K1QDG5_9BACT</name>
<feature type="chain" id="PRO_5005467441" description="Tetratricopeptide repeat protein" evidence="3">
    <location>
        <begin position="20"/>
        <end position="296"/>
    </location>
</feature>
<evidence type="ECO:0000313" key="5">
    <source>
        <dbReference type="Proteomes" id="UP000064967"/>
    </source>
</evidence>
<keyword evidence="2" id="KW-1133">Transmembrane helix</keyword>
<evidence type="ECO:0000256" key="2">
    <source>
        <dbReference type="SAM" id="Phobius"/>
    </source>
</evidence>
<protein>
    <recommendedName>
        <fullName evidence="6">Tetratricopeptide repeat protein</fullName>
    </recommendedName>
</protein>
<dbReference type="KEGG" id="llu:AKJ09_10138"/>
<dbReference type="AlphaFoldDB" id="A0A0K1QDG5"/>
<proteinExistence type="predicted"/>
<feature type="transmembrane region" description="Helical" evidence="2">
    <location>
        <begin position="252"/>
        <end position="273"/>
    </location>
</feature>
<dbReference type="EMBL" id="CP012333">
    <property type="protein sequence ID" value="AKV03475.1"/>
    <property type="molecule type" value="Genomic_DNA"/>
</dbReference>
<keyword evidence="2" id="KW-0472">Membrane</keyword>
<evidence type="ECO:0000256" key="1">
    <source>
        <dbReference type="SAM" id="MobiDB-lite"/>
    </source>
</evidence>
<keyword evidence="5" id="KW-1185">Reference proteome</keyword>
<accession>A0A0K1QDG5</accession>
<dbReference type="Proteomes" id="UP000064967">
    <property type="component" value="Chromosome"/>
</dbReference>
<feature type="signal peptide" evidence="3">
    <location>
        <begin position="1"/>
        <end position="19"/>
    </location>
</feature>